<reference evidence="2" key="1">
    <citation type="journal article" date="2015" name="Nature">
        <title>Complex archaea that bridge the gap between prokaryotes and eukaryotes.</title>
        <authorList>
            <person name="Spang A."/>
            <person name="Saw J.H."/>
            <person name="Jorgensen S.L."/>
            <person name="Zaremba-Niedzwiedzka K."/>
            <person name="Martijn J."/>
            <person name="Lind A.E."/>
            <person name="van Eijk R."/>
            <person name="Schleper C."/>
            <person name="Guy L."/>
            <person name="Ettema T.J."/>
        </authorList>
    </citation>
    <scope>NUCLEOTIDE SEQUENCE</scope>
</reference>
<keyword evidence="1" id="KW-0812">Transmembrane</keyword>
<sequence length="64" mass="7491">MKEDIKALLFAFVVAIIIESIAIFFNFSKGTPTIIALLTFMILYFLGKLERIENKLNELRRKRK</sequence>
<keyword evidence="1" id="KW-1133">Transmembrane helix</keyword>
<name>A0A0F8Y235_9ZZZZ</name>
<accession>A0A0F8Y235</accession>
<gene>
    <name evidence="2" type="ORF">LCGC14_2873800</name>
</gene>
<evidence type="ECO:0000256" key="1">
    <source>
        <dbReference type="SAM" id="Phobius"/>
    </source>
</evidence>
<keyword evidence="1" id="KW-0472">Membrane</keyword>
<dbReference type="AlphaFoldDB" id="A0A0F8Y235"/>
<protein>
    <submittedName>
        <fullName evidence="2">Uncharacterized protein</fullName>
    </submittedName>
</protein>
<feature type="transmembrane region" description="Helical" evidence="1">
    <location>
        <begin position="7"/>
        <end position="25"/>
    </location>
</feature>
<proteinExistence type="predicted"/>
<dbReference type="EMBL" id="LAZR01055871">
    <property type="protein sequence ID" value="KKK75427.1"/>
    <property type="molecule type" value="Genomic_DNA"/>
</dbReference>
<comment type="caution">
    <text evidence="2">The sequence shown here is derived from an EMBL/GenBank/DDBJ whole genome shotgun (WGS) entry which is preliminary data.</text>
</comment>
<evidence type="ECO:0000313" key="2">
    <source>
        <dbReference type="EMBL" id="KKK75427.1"/>
    </source>
</evidence>
<organism evidence="2">
    <name type="scientific">marine sediment metagenome</name>
    <dbReference type="NCBI Taxonomy" id="412755"/>
    <lineage>
        <taxon>unclassified sequences</taxon>
        <taxon>metagenomes</taxon>
        <taxon>ecological metagenomes</taxon>
    </lineage>
</organism>
<feature type="transmembrane region" description="Helical" evidence="1">
    <location>
        <begin position="31"/>
        <end position="47"/>
    </location>
</feature>